<feature type="domain" description="C2H2-type" evidence="9">
    <location>
        <begin position="534"/>
        <end position="561"/>
    </location>
</feature>
<feature type="binding site" evidence="8">
    <location>
        <position position="46"/>
    </location>
    <ligand>
        <name>Zn(2+)</name>
        <dbReference type="ChEBI" id="CHEBI:29105"/>
    </ligand>
</feature>
<dbReference type="Pfam" id="PF00096">
    <property type="entry name" value="zf-C2H2"/>
    <property type="match status" value="6"/>
</dbReference>
<comment type="subcellular location">
    <subcellularLocation>
        <location evidence="1">Nucleus</location>
    </subcellularLocation>
</comment>
<dbReference type="InterPro" id="IPR036236">
    <property type="entry name" value="Znf_C2H2_sf"/>
</dbReference>
<feature type="binding site" evidence="8">
    <location>
        <position position="89"/>
    </location>
    <ligand>
        <name>Zn(2+)</name>
        <dbReference type="ChEBI" id="CHEBI:29105"/>
    </ligand>
</feature>
<organism evidence="11 12">
    <name type="scientific">Plutella xylostella</name>
    <name type="common">Diamondback moth</name>
    <name type="synonym">Plutella maculipennis</name>
    <dbReference type="NCBI Taxonomy" id="51655"/>
    <lineage>
        <taxon>Eukaryota</taxon>
        <taxon>Metazoa</taxon>
        <taxon>Ecdysozoa</taxon>
        <taxon>Arthropoda</taxon>
        <taxon>Hexapoda</taxon>
        <taxon>Insecta</taxon>
        <taxon>Pterygota</taxon>
        <taxon>Neoptera</taxon>
        <taxon>Endopterygota</taxon>
        <taxon>Lepidoptera</taxon>
        <taxon>Glossata</taxon>
        <taxon>Ditrysia</taxon>
        <taxon>Yponomeutoidea</taxon>
        <taxon>Plutellidae</taxon>
        <taxon>Plutella</taxon>
    </lineage>
</organism>
<protein>
    <recommendedName>
        <fullName evidence="13">Zinc finger protein</fullName>
    </recommendedName>
</protein>
<evidence type="ECO:0000259" key="10">
    <source>
        <dbReference type="PROSITE" id="PS51915"/>
    </source>
</evidence>
<dbReference type="SMART" id="SM00868">
    <property type="entry name" value="zf-AD"/>
    <property type="match status" value="1"/>
</dbReference>
<dbReference type="SUPFAM" id="SSF57716">
    <property type="entry name" value="Glucocorticoid receptor-like (DNA-binding domain)"/>
    <property type="match status" value="1"/>
</dbReference>
<feature type="domain" description="C2H2-type" evidence="9">
    <location>
        <begin position="226"/>
        <end position="253"/>
    </location>
</feature>
<dbReference type="PANTHER" id="PTHR24394">
    <property type="entry name" value="ZINC FINGER PROTEIN"/>
    <property type="match status" value="1"/>
</dbReference>
<proteinExistence type="predicted"/>
<keyword evidence="2 8" id="KW-0479">Metal-binding</keyword>
<dbReference type="Proteomes" id="UP000823941">
    <property type="component" value="Chromosome 12"/>
</dbReference>
<feature type="domain" description="C2H2-type" evidence="9">
    <location>
        <begin position="478"/>
        <end position="504"/>
    </location>
</feature>
<evidence type="ECO:0000256" key="5">
    <source>
        <dbReference type="ARBA" id="ARBA00022833"/>
    </source>
</evidence>
<dbReference type="InterPro" id="IPR012934">
    <property type="entry name" value="Znf_AD"/>
</dbReference>
<feature type="binding site" evidence="8">
    <location>
        <position position="43"/>
    </location>
    <ligand>
        <name>Zn(2+)</name>
        <dbReference type="ChEBI" id="CHEBI:29105"/>
    </ligand>
</feature>
<evidence type="ECO:0000259" key="9">
    <source>
        <dbReference type="PROSITE" id="PS50157"/>
    </source>
</evidence>
<feature type="domain" description="C2H2-type" evidence="9">
    <location>
        <begin position="367"/>
        <end position="393"/>
    </location>
</feature>
<evidence type="ECO:0000256" key="3">
    <source>
        <dbReference type="ARBA" id="ARBA00022737"/>
    </source>
</evidence>
<evidence type="ECO:0000313" key="11">
    <source>
        <dbReference type="EMBL" id="KAG7306404.1"/>
    </source>
</evidence>
<keyword evidence="3" id="KW-0677">Repeat</keyword>
<dbReference type="PROSITE" id="PS51915">
    <property type="entry name" value="ZAD"/>
    <property type="match status" value="1"/>
</dbReference>
<feature type="domain" description="C2H2-type" evidence="9">
    <location>
        <begin position="450"/>
        <end position="477"/>
    </location>
</feature>
<dbReference type="EMBL" id="JAHIBW010000012">
    <property type="protein sequence ID" value="KAG7306404.1"/>
    <property type="molecule type" value="Genomic_DNA"/>
</dbReference>
<dbReference type="SMART" id="SM00355">
    <property type="entry name" value="ZnF_C2H2"/>
    <property type="match status" value="13"/>
</dbReference>
<feature type="domain" description="C2H2-type" evidence="9">
    <location>
        <begin position="422"/>
        <end position="449"/>
    </location>
</feature>
<evidence type="ECO:0000256" key="8">
    <source>
        <dbReference type="PROSITE-ProRule" id="PRU01263"/>
    </source>
</evidence>
<comment type="caution">
    <text evidence="11">The sequence shown here is derived from an EMBL/GenBank/DDBJ whole genome shotgun (WGS) entry which is preliminary data.</text>
</comment>
<dbReference type="PROSITE" id="PS50157">
    <property type="entry name" value="ZINC_FINGER_C2H2_2"/>
    <property type="match status" value="12"/>
</dbReference>
<evidence type="ECO:0000256" key="6">
    <source>
        <dbReference type="ARBA" id="ARBA00023242"/>
    </source>
</evidence>
<dbReference type="Gene3D" id="3.40.1800.20">
    <property type="match status" value="1"/>
</dbReference>
<feature type="domain" description="C2H2-type" evidence="9">
    <location>
        <begin position="394"/>
        <end position="421"/>
    </location>
</feature>
<dbReference type="Pfam" id="PF13912">
    <property type="entry name" value="zf-C2H2_6"/>
    <property type="match status" value="1"/>
</dbReference>
<evidence type="ECO:0000256" key="7">
    <source>
        <dbReference type="PROSITE-ProRule" id="PRU00042"/>
    </source>
</evidence>
<keyword evidence="6" id="KW-0539">Nucleus</keyword>
<feature type="domain" description="C2H2-type" evidence="9">
    <location>
        <begin position="505"/>
        <end position="533"/>
    </location>
</feature>
<sequence>MSSEKMTLQSDEDAVYGLKHESNEENLVFQYISSNNYNVQSICRLCLSVKSSSNMVSLLPQDSGSLAEQLFSLTSINVLDNSNLPYHICPECNDQLTKSYNFKLRSQQSDCTLKSLFQSNVVKNESEESNHLEPLGSSFDDNVESYNESTVLDITYEPQNDPQQIVQKKRNSIKKNTAKSVQDSKRNVKIKKDVKTCTCMECFQSFPNMKSLQVHKQINHSDEKSIKCNKCKDTFLSEKDYQMHLVLHSKTKNFACSECKKDFKTRSQLKRHLRRHMEVKQHECDVCKKRFSEQYALQRHYRVHTGEALEKKHKCEVCDKRFTSTSSLLAHAHTHSGARPYVCKTSQFSSTSTLLAHAHTHSGARPYVCACGAAFPSRRLLRSHAAVHSPDLPHQCTVCQRRFRHASTLTAHLRTHSGERPYVCAACGRRFLQSSNLTQHMRTHSGEKPYSCGVCHRSFSSSSSLRSHARTHTGEKPYGCPVCGKRFARCDMTSHMRRHTGSRPHACAACARRFYTAARLREHTNVMHSGEKPFECAMCEEKFATKSHLVKHIKSHEKKSKRKKQINKNILLVTNETPYTVQLLTENLLISDKSNVAEEVVISQQEDISNSDVAVALGNMEVEQMPEECQANEAIIVDGLQNNCQETYCVSENGIIETLDLSNVNLVTVNGGEISIDATQGVLEEGTVKLYQVDQSLLQISTCNGQVTISKITSKMTANFE</sequence>
<feature type="domain" description="C2H2-type" evidence="9">
    <location>
        <begin position="313"/>
        <end position="340"/>
    </location>
</feature>
<evidence type="ECO:0000313" key="12">
    <source>
        <dbReference type="Proteomes" id="UP000823941"/>
    </source>
</evidence>
<name>A0ABQ7QMF0_PLUXY</name>
<dbReference type="Gene3D" id="3.30.160.60">
    <property type="entry name" value="Classic Zinc Finger"/>
    <property type="match status" value="11"/>
</dbReference>
<dbReference type="PROSITE" id="PS00028">
    <property type="entry name" value="ZINC_FINGER_C2H2_1"/>
    <property type="match status" value="9"/>
</dbReference>
<dbReference type="SUPFAM" id="SSF57667">
    <property type="entry name" value="beta-beta-alpha zinc fingers"/>
    <property type="match status" value="8"/>
</dbReference>
<feature type="domain" description="C2H2-type" evidence="9">
    <location>
        <begin position="282"/>
        <end position="309"/>
    </location>
</feature>
<evidence type="ECO:0000256" key="1">
    <source>
        <dbReference type="ARBA" id="ARBA00004123"/>
    </source>
</evidence>
<dbReference type="InterPro" id="IPR013087">
    <property type="entry name" value="Znf_C2H2_type"/>
</dbReference>
<keyword evidence="12" id="KW-1185">Reference proteome</keyword>
<evidence type="ECO:0000256" key="4">
    <source>
        <dbReference type="ARBA" id="ARBA00022771"/>
    </source>
</evidence>
<keyword evidence="5 8" id="KW-0862">Zinc</keyword>
<feature type="domain" description="C2H2-type" evidence="9">
    <location>
        <begin position="254"/>
        <end position="281"/>
    </location>
</feature>
<evidence type="ECO:0000256" key="2">
    <source>
        <dbReference type="ARBA" id="ARBA00022723"/>
    </source>
</evidence>
<feature type="domain" description="ZAD" evidence="10">
    <location>
        <begin position="41"/>
        <end position="116"/>
    </location>
</feature>
<reference evidence="11 12" key="1">
    <citation type="submission" date="2021-06" db="EMBL/GenBank/DDBJ databases">
        <title>A haploid diamondback moth (Plutella xylostella L.) genome assembly resolves 31 chromosomes and identifies a diamide resistance mutation.</title>
        <authorList>
            <person name="Ward C.M."/>
            <person name="Perry K.D."/>
            <person name="Baker G."/>
            <person name="Powis K."/>
            <person name="Heckel D.G."/>
            <person name="Baxter S.W."/>
        </authorList>
    </citation>
    <scope>NUCLEOTIDE SEQUENCE [LARGE SCALE GENOMIC DNA]</scope>
    <source>
        <strain evidence="11 12">LV</strain>
        <tissue evidence="11">Single pupa</tissue>
    </source>
</reference>
<dbReference type="Pfam" id="PF07776">
    <property type="entry name" value="zf-AD"/>
    <property type="match status" value="1"/>
</dbReference>
<feature type="binding site" evidence="8">
    <location>
        <position position="92"/>
    </location>
    <ligand>
        <name>Zn(2+)</name>
        <dbReference type="ChEBI" id="CHEBI:29105"/>
    </ligand>
</feature>
<keyword evidence="4 7" id="KW-0863">Zinc-finger</keyword>
<evidence type="ECO:0008006" key="13">
    <source>
        <dbReference type="Google" id="ProtNLM"/>
    </source>
</evidence>
<dbReference type="PANTHER" id="PTHR24394:SF29">
    <property type="entry name" value="MYONEURIN"/>
    <property type="match status" value="1"/>
</dbReference>
<gene>
    <name evidence="11" type="ORF">JYU34_009034</name>
</gene>
<feature type="domain" description="C2H2-type" evidence="9">
    <location>
        <begin position="197"/>
        <end position="225"/>
    </location>
</feature>
<accession>A0ABQ7QMF0</accession>